<dbReference type="Proteomes" id="UP001140172">
    <property type="component" value="Unassembled WGS sequence"/>
</dbReference>
<dbReference type="EMBL" id="JANBUM010000012">
    <property type="protein sequence ID" value="KAJ2787783.1"/>
    <property type="molecule type" value="Genomic_DNA"/>
</dbReference>
<protein>
    <submittedName>
        <fullName evidence="1">Uncharacterized protein</fullName>
    </submittedName>
</protein>
<dbReference type="AlphaFoldDB" id="A0A9W8LPJ5"/>
<gene>
    <name evidence="1" type="ORF">GGI15_000415</name>
</gene>
<keyword evidence="2" id="KW-1185">Reference proteome</keyword>
<accession>A0A9W8LPJ5</accession>
<proteinExistence type="predicted"/>
<reference evidence="1" key="1">
    <citation type="submission" date="2022-07" db="EMBL/GenBank/DDBJ databases">
        <title>Phylogenomic reconstructions and comparative analyses of Kickxellomycotina fungi.</title>
        <authorList>
            <person name="Reynolds N.K."/>
            <person name="Stajich J.E."/>
            <person name="Barry K."/>
            <person name="Grigoriev I.V."/>
            <person name="Crous P."/>
            <person name="Smith M.E."/>
        </authorList>
    </citation>
    <scope>NUCLEOTIDE SEQUENCE</scope>
    <source>
        <strain evidence="1">BCRC 34489</strain>
    </source>
</reference>
<evidence type="ECO:0000313" key="2">
    <source>
        <dbReference type="Proteomes" id="UP001140172"/>
    </source>
</evidence>
<comment type="caution">
    <text evidence="1">The sequence shown here is derived from an EMBL/GenBank/DDBJ whole genome shotgun (WGS) entry which is preliminary data.</text>
</comment>
<organism evidence="1 2">
    <name type="scientific">Coemansia interrupta</name>
    <dbReference type="NCBI Taxonomy" id="1126814"/>
    <lineage>
        <taxon>Eukaryota</taxon>
        <taxon>Fungi</taxon>
        <taxon>Fungi incertae sedis</taxon>
        <taxon>Zoopagomycota</taxon>
        <taxon>Kickxellomycotina</taxon>
        <taxon>Kickxellomycetes</taxon>
        <taxon>Kickxellales</taxon>
        <taxon>Kickxellaceae</taxon>
        <taxon>Coemansia</taxon>
    </lineage>
</organism>
<name>A0A9W8LPJ5_9FUNG</name>
<evidence type="ECO:0000313" key="1">
    <source>
        <dbReference type="EMBL" id="KAJ2787783.1"/>
    </source>
</evidence>
<sequence>MTSANIKSLPIQFYSGNSECTPRTITFHYSEHSVVADAMWVCEISTGLDLSKFVLFAEYPIMPTSYQPLSQQDFKMFVPMPPQGQRVRIVQLIKEALAAARERQENTLAAYVFGPLQNSRLIRICVMHQAFASLRQHING</sequence>